<protein>
    <submittedName>
        <fullName evidence="1">Uncharacterized protein</fullName>
    </submittedName>
</protein>
<dbReference type="AlphaFoldDB" id="A0A0E9XRI1"/>
<proteinExistence type="predicted"/>
<reference evidence="1" key="1">
    <citation type="submission" date="2014-11" db="EMBL/GenBank/DDBJ databases">
        <authorList>
            <person name="Amaro Gonzalez C."/>
        </authorList>
    </citation>
    <scope>NUCLEOTIDE SEQUENCE</scope>
</reference>
<evidence type="ECO:0000313" key="1">
    <source>
        <dbReference type="EMBL" id="JAI04466.1"/>
    </source>
</evidence>
<accession>A0A0E9XRI1</accession>
<reference evidence="1" key="2">
    <citation type="journal article" date="2015" name="Fish Shellfish Immunol.">
        <title>Early steps in the European eel (Anguilla anguilla)-Vibrio vulnificus interaction in the gills: Role of the RtxA13 toxin.</title>
        <authorList>
            <person name="Callol A."/>
            <person name="Pajuelo D."/>
            <person name="Ebbesson L."/>
            <person name="Teles M."/>
            <person name="MacKenzie S."/>
            <person name="Amaro C."/>
        </authorList>
    </citation>
    <scope>NUCLEOTIDE SEQUENCE</scope>
</reference>
<sequence length="25" mass="2972">MFSENRKSPLKNLPVIPAFQFSFHH</sequence>
<organism evidence="1">
    <name type="scientific">Anguilla anguilla</name>
    <name type="common">European freshwater eel</name>
    <name type="synonym">Muraena anguilla</name>
    <dbReference type="NCBI Taxonomy" id="7936"/>
    <lineage>
        <taxon>Eukaryota</taxon>
        <taxon>Metazoa</taxon>
        <taxon>Chordata</taxon>
        <taxon>Craniata</taxon>
        <taxon>Vertebrata</taxon>
        <taxon>Euteleostomi</taxon>
        <taxon>Actinopterygii</taxon>
        <taxon>Neopterygii</taxon>
        <taxon>Teleostei</taxon>
        <taxon>Anguilliformes</taxon>
        <taxon>Anguillidae</taxon>
        <taxon>Anguilla</taxon>
    </lineage>
</organism>
<name>A0A0E9XRI1_ANGAN</name>
<dbReference type="EMBL" id="GBXM01004112">
    <property type="protein sequence ID" value="JAI04466.1"/>
    <property type="molecule type" value="Transcribed_RNA"/>
</dbReference>